<evidence type="ECO:0000256" key="1">
    <source>
        <dbReference type="ARBA" id="ARBA00004571"/>
    </source>
</evidence>
<feature type="chain" id="PRO_5030054152" evidence="8">
    <location>
        <begin position="23"/>
        <end position="396"/>
    </location>
</feature>
<keyword evidence="5 8" id="KW-0732">Signal</keyword>
<evidence type="ECO:0000256" key="7">
    <source>
        <dbReference type="ARBA" id="ARBA00023237"/>
    </source>
</evidence>
<sequence>MNKTFTYSLAATAIFTSLNAFASGLFLQEAVVANAGTTGAGDGVYSRSAAAMWTNPATMSHMGESKTTINTMAFDLEMKYQDNQDSSGDGKGHSVLPSFGAFHAHQVTDQLHLGIALGAVGGSSLDYGSDWAGAALLEEITLTAMQVNPSLSYKLNDQWSVGAGIQLSWAALQQSSSLFIAKQDTDWAYGYNLGVMYTPTEKLKLGASYRSKLEHEFNNDVNVFTGGKRSLNTGIDVPELVDVSASYALNSQLDLLASIQFHRWSQWDNTVLDLGTNENGDFPISQTLQRDWDDVWKFAVGADYQLNSDWRLKAGFSYETSPQDDPSMQWVDLPVGEQYRYSVGASTYWDDILIDVFYEYADLGSVEMNRDGPKGRNLLNGSFDGRIHFVGLSATF</sequence>
<reference evidence="9" key="3">
    <citation type="journal article" date="2018" name="Nature">
        <title>A major lineage of non-tailed dsDNA viruses as unrecognized killers of marine bacteria.</title>
        <authorList>
            <person name="Kauffman K.M."/>
            <person name="Hussain F.A."/>
            <person name="Yang J."/>
            <person name="Arevalo P."/>
            <person name="Brown J.M."/>
            <person name="Chang W.K."/>
            <person name="VanInsberghe D."/>
            <person name="Elsherbini J."/>
            <person name="Sharma R.S."/>
            <person name="Cutler M.B."/>
            <person name="Kelly L."/>
            <person name="Polz M.F."/>
        </authorList>
    </citation>
    <scope>NUCLEOTIDE SEQUENCE</scope>
    <source>
        <strain evidence="9">10N.222.48.A2</strain>
    </source>
</reference>
<evidence type="ECO:0000256" key="8">
    <source>
        <dbReference type="SAM" id="SignalP"/>
    </source>
</evidence>
<comment type="caution">
    <text evidence="9">The sequence shown here is derived from an EMBL/GenBank/DDBJ whole genome shotgun (WGS) entry which is preliminary data.</text>
</comment>
<dbReference type="Gene3D" id="2.40.160.60">
    <property type="entry name" value="Outer membrane protein transport protein (OMPP1/FadL/TodX)"/>
    <property type="match status" value="1"/>
</dbReference>
<evidence type="ECO:0000256" key="2">
    <source>
        <dbReference type="ARBA" id="ARBA00008163"/>
    </source>
</evidence>
<dbReference type="EMBL" id="MDBP01000057">
    <property type="protein sequence ID" value="PMP11922.1"/>
    <property type="molecule type" value="Genomic_DNA"/>
</dbReference>
<dbReference type="PANTHER" id="PTHR35093:SF8">
    <property type="entry name" value="OUTER MEMBRANE PROTEIN NMB0088-RELATED"/>
    <property type="match status" value="1"/>
</dbReference>
<keyword evidence="7" id="KW-0998">Cell outer membrane</keyword>
<keyword evidence="4" id="KW-0812">Transmembrane</keyword>
<reference evidence="11" key="1">
    <citation type="submission" date="2016-07" db="EMBL/GenBank/DDBJ databases">
        <title>Nontailed viruses are major unrecognized killers of bacteria in the ocean.</title>
        <authorList>
            <person name="Kauffman K."/>
            <person name="Hussain F."/>
            <person name="Yang J."/>
            <person name="Arevalo P."/>
            <person name="Brown J."/>
            <person name="Cutler M."/>
            <person name="Kelly L."/>
            <person name="Polz M.F."/>
        </authorList>
    </citation>
    <scope>NUCLEOTIDE SEQUENCE [LARGE SCALE GENOMIC DNA]</scope>
    <source>
        <strain evidence="11">10N.222.48.A2</strain>
    </source>
</reference>
<comment type="subcellular location">
    <subcellularLocation>
        <location evidence="1">Cell outer membrane</location>
        <topology evidence="1">Multi-pass membrane protein</topology>
    </subcellularLocation>
</comment>
<name>A0A2N7NFJ6_9VIBR</name>
<dbReference type="Proteomes" id="UP000308018">
    <property type="component" value="Unassembled WGS sequence"/>
</dbReference>
<comment type="similarity">
    <text evidence="2">Belongs to the OmpP1/FadL family.</text>
</comment>
<organism evidence="9 11">
    <name type="scientific">Vibrio tasmaniensis</name>
    <dbReference type="NCBI Taxonomy" id="212663"/>
    <lineage>
        <taxon>Bacteria</taxon>
        <taxon>Pseudomonadati</taxon>
        <taxon>Pseudomonadota</taxon>
        <taxon>Gammaproteobacteria</taxon>
        <taxon>Vibrionales</taxon>
        <taxon>Vibrionaceae</taxon>
        <taxon>Vibrio</taxon>
    </lineage>
</organism>
<evidence type="ECO:0000256" key="3">
    <source>
        <dbReference type="ARBA" id="ARBA00022452"/>
    </source>
</evidence>
<accession>A0A2N7NFJ6</accession>
<dbReference type="RefSeq" id="WP_009845535.1">
    <property type="nucleotide sequence ID" value="NZ_MDBP01000057.1"/>
</dbReference>
<dbReference type="AlphaFoldDB" id="A0A2N7NFJ6"/>
<dbReference type="PANTHER" id="PTHR35093">
    <property type="entry name" value="OUTER MEMBRANE PROTEIN NMB0088-RELATED"/>
    <property type="match status" value="1"/>
</dbReference>
<reference evidence="9" key="2">
    <citation type="submission" date="2016-07" db="EMBL/GenBank/DDBJ databases">
        <authorList>
            <person name="Wan K."/>
            <person name="Booth B."/>
            <person name="Spirohn K."/>
            <person name="Hao T."/>
            <person name="Hu Y."/>
            <person name="Calderwood M."/>
            <person name="Hill D."/>
            <person name="Mohr S."/>
            <person name="Vidal M."/>
            <person name="Celniker S."/>
            <person name="Perrimon N."/>
        </authorList>
    </citation>
    <scope>NUCLEOTIDE SEQUENCE</scope>
    <source>
        <strain evidence="9">10N.222.48.A2</strain>
    </source>
</reference>
<evidence type="ECO:0000313" key="10">
    <source>
        <dbReference type="EMBL" id="TKG28858.1"/>
    </source>
</evidence>
<keyword evidence="3" id="KW-1134">Transmembrane beta strand</keyword>
<dbReference type="Pfam" id="PF03349">
    <property type="entry name" value="Toluene_X"/>
    <property type="match status" value="1"/>
</dbReference>
<dbReference type="GO" id="GO:0015483">
    <property type="term" value="F:long-chain fatty acid transporting porin activity"/>
    <property type="evidence" value="ECO:0007669"/>
    <property type="project" value="TreeGrafter"/>
</dbReference>
<gene>
    <name evidence="9" type="ORF">BCS92_19460</name>
    <name evidence="10" type="ORF">FC057_20340</name>
</gene>
<evidence type="ECO:0000256" key="5">
    <source>
        <dbReference type="ARBA" id="ARBA00022729"/>
    </source>
</evidence>
<reference evidence="10 12" key="4">
    <citation type="submission" date="2019-04" db="EMBL/GenBank/DDBJ databases">
        <title>A reverse ecology approach based on a biological definition of microbial populations.</title>
        <authorList>
            <person name="Arevalo P."/>
            <person name="Vaninsberghe D."/>
            <person name="Elsherbini J."/>
            <person name="Gore J."/>
            <person name="Polz M."/>
        </authorList>
    </citation>
    <scope>NUCLEOTIDE SEQUENCE [LARGE SCALE GENOMIC DNA]</scope>
    <source>
        <strain evidence="10 12">10N.222.45.A8</strain>
    </source>
</reference>
<dbReference type="SUPFAM" id="SSF56935">
    <property type="entry name" value="Porins"/>
    <property type="match status" value="1"/>
</dbReference>
<feature type="signal peptide" evidence="8">
    <location>
        <begin position="1"/>
        <end position="22"/>
    </location>
</feature>
<dbReference type="EMBL" id="SYVV01000038">
    <property type="protein sequence ID" value="TKG28858.1"/>
    <property type="molecule type" value="Genomic_DNA"/>
</dbReference>
<dbReference type="InterPro" id="IPR005017">
    <property type="entry name" value="OMPP1/FadL/TodX"/>
</dbReference>
<dbReference type="GO" id="GO:0009279">
    <property type="term" value="C:cell outer membrane"/>
    <property type="evidence" value="ECO:0007669"/>
    <property type="project" value="UniProtKB-SubCell"/>
</dbReference>
<dbReference type="Proteomes" id="UP000235579">
    <property type="component" value="Unassembled WGS sequence"/>
</dbReference>
<evidence type="ECO:0000313" key="12">
    <source>
        <dbReference type="Proteomes" id="UP000308018"/>
    </source>
</evidence>
<protein>
    <submittedName>
        <fullName evidence="9">Long-chain fatty acid transporter</fullName>
    </submittedName>
</protein>
<evidence type="ECO:0000256" key="6">
    <source>
        <dbReference type="ARBA" id="ARBA00023136"/>
    </source>
</evidence>
<evidence type="ECO:0000313" key="11">
    <source>
        <dbReference type="Proteomes" id="UP000235579"/>
    </source>
</evidence>
<evidence type="ECO:0000256" key="4">
    <source>
        <dbReference type="ARBA" id="ARBA00022692"/>
    </source>
</evidence>
<keyword evidence="6" id="KW-0472">Membrane</keyword>
<evidence type="ECO:0000313" key="9">
    <source>
        <dbReference type="EMBL" id="PMP11922.1"/>
    </source>
</evidence>
<proteinExistence type="inferred from homology"/>